<accession>A0A2U2B6Y7</accession>
<reference evidence="1 2" key="1">
    <citation type="submission" date="2018-05" db="EMBL/GenBank/DDBJ databases">
        <title>Marinilabilia rubrum sp. nov., isolated from saltern sediment.</title>
        <authorList>
            <person name="Zhang R."/>
        </authorList>
    </citation>
    <scope>NUCLEOTIDE SEQUENCE [LARGE SCALE GENOMIC DNA]</scope>
    <source>
        <strain evidence="1 2">WTE16</strain>
    </source>
</reference>
<sequence length="192" mass="21149">MMTTKSKHIVAASLITGSIILAILAVRTANKRKSFPYVSRESDPVVRNYFGLPGFLNASHPRGIRNNNPGNLRITTSAWKGKIPVEKNSDGAFEQFVSFEHGLRAMIRQLKNDIDRGYNTLTKLIGKYAPSSENNTSGYIAFVSGQTGIHKDAGLISTKALLKNLVRAMALMENGPAYPVSDRQFEQAYSML</sequence>
<evidence type="ECO:0008006" key="3">
    <source>
        <dbReference type="Google" id="ProtNLM"/>
    </source>
</evidence>
<dbReference type="Proteomes" id="UP000244956">
    <property type="component" value="Unassembled WGS sequence"/>
</dbReference>
<dbReference type="EMBL" id="QEWP01000011">
    <property type="protein sequence ID" value="PWD98804.1"/>
    <property type="molecule type" value="Genomic_DNA"/>
</dbReference>
<keyword evidence="2" id="KW-1185">Reference proteome</keyword>
<evidence type="ECO:0000313" key="1">
    <source>
        <dbReference type="EMBL" id="PWD98804.1"/>
    </source>
</evidence>
<evidence type="ECO:0000313" key="2">
    <source>
        <dbReference type="Proteomes" id="UP000244956"/>
    </source>
</evidence>
<comment type="caution">
    <text evidence="1">The sequence shown here is derived from an EMBL/GenBank/DDBJ whole genome shotgun (WGS) entry which is preliminary data.</text>
</comment>
<organism evidence="1 2">
    <name type="scientific">Marinilabilia rubra</name>
    <dbReference type="NCBI Taxonomy" id="2162893"/>
    <lineage>
        <taxon>Bacteria</taxon>
        <taxon>Pseudomonadati</taxon>
        <taxon>Bacteroidota</taxon>
        <taxon>Bacteroidia</taxon>
        <taxon>Marinilabiliales</taxon>
        <taxon>Marinilabiliaceae</taxon>
        <taxon>Marinilabilia</taxon>
    </lineage>
</organism>
<name>A0A2U2B6Y7_9BACT</name>
<protein>
    <recommendedName>
        <fullName evidence="3">Structural protein P5</fullName>
    </recommendedName>
</protein>
<gene>
    <name evidence="1" type="ORF">DDZ16_13780</name>
</gene>
<proteinExistence type="predicted"/>
<dbReference type="RefSeq" id="WP_109265065.1">
    <property type="nucleotide sequence ID" value="NZ_QEWP01000011.1"/>
</dbReference>
<dbReference type="AlphaFoldDB" id="A0A2U2B6Y7"/>
<dbReference type="OrthoDB" id="1118459at2"/>